<reference evidence="4" key="1">
    <citation type="submission" date="2017-07" db="EMBL/GenBank/DDBJ databases">
        <authorList>
            <person name="Mikheyev A."/>
            <person name="Grau M."/>
        </authorList>
    </citation>
    <scope>NUCLEOTIDE SEQUENCE</scope>
    <source>
        <tissue evidence="4">Venom_gland</tissue>
    </source>
</reference>
<dbReference type="CDD" id="cd09275">
    <property type="entry name" value="RNase_HI_RT_DIRS1"/>
    <property type="match status" value="1"/>
</dbReference>
<sequence>MTGSGAAYQEGGEPGVLTEVSVRQGKDKGFLPIGGRLQHFAETWESSISDAWVLETIRFGLKLEFSATPPNQFLVCPRSADLKKRQLMNLAINHLLEIAAIQPVAPEFQGRGFYSQLFVLPKSSGGWRAILDLKRLNRFIKYRKFKMHTLQSILVSVRQGDFLASIDLTEAYLHIPIRPSHFKFLRFCYEGRHFEYRAMPFGLSSAPRAFTKILAALTAHIRQTPIRIQCYLDDILILSSSAHQARANIRTTIQVLQAHGFSINTKKSQLSPSTRLSHLGSIIDTSQNKVFLSPDRLNSISNMITSIRPLRKVPLRDLSSLLGKMVSCIAIVPWARFHSRSLQGFLLPYQRSGCSDSSVAVSIPPRVRTSLLWWQSSNMHKGSPLKEPHRRVITTDASLYGWGAHCQHLSTQGRWSQAESTKSINWLELRAVTLALHFFASEIQGQNILILTDNVTTKAHINRQGGTHSITLMQEAHRLCQWSEKNLASIRAEHISGVDNVQADWLSRTTVDQGEWKLHPQVFRELSQKFDTPRIDMFASHLNTQLPRFVSRFPAPGAENVNALRCRWPHELLYAFPPLPIIPQVIRRILEEEAEVILVAPFWPRRPWFADLMELSVQPPWRVPDSKVSLSQGPLKHPDPTRLQLAGWRLSGKGFRNKNYQGES</sequence>
<dbReference type="Gene3D" id="3.30.70.270">
    <property type="match status" value="1"/>
</dbReference>
<comment type="similarity">
    <text evidence="1">Belongs to the beta type-B retroviral polymerase family. HERV class-II K(HML-2) pol subfamily.</text>
</comment>
<evidence type="ECO:0000313" key="4">
    <source>
        <dbReference type="EMBL" id="LAA89905.1"/>
    </source>
</evidence>
<name>A0A2D4J0A8_MICLE</name>
<proteinExistence type="inferred from homology"/>
<evidence type="ECO:0000256" key="2">
    <source>
        <dbReference type="ARBA" id="ARBA00012180"/>
    </source>
</evidence>
<dbReference type="CDD" id="cd03714">
    <property type="entry name" value="RT_DIRS1"/>
    <property type="match status" value="1"/>
</dbReference>
<dbReference type="GO" id="GO:0006259">
    <property type="term" value="P:DNA metabolic process"/>
    <property type="evidence" value="ECO:0007669"/>
    <property type="project" value="UniProtKB-ARBA"/>
</dbReference>
<reference evidence="4" key="2">
    <citation type="submission" date="2017-11" db="EMBL/GenBank/DDBJ databases">
        <title>Coralsnake Venomics: Analyses of Venom Gland Transcriptomes and Proteomes of Six Brazilian Taxa.</title>
        <authorList>
            <person name="Aird S.D."/>
            <person name="Jorge da Silva N."/>
            <person name="Qiu L."/>
            <person name="Villar-Briones A."/>
            <person name="Aparecida-Saddi V."/>
            <person name="Campos-Telles M.P."/>
            <person name="Grau M."/>
            <person name="Mikheyev A.S."/>
        </authorList>
    </citation>
    <scope>NUCLEOTIDE SEQUENCE</scope>
    <source>
        <tissue evidence="4">Venom_gland</tissue>
    </source>
</reference>
<feature type="domain" description="Reverse transcriptase" evidence="3">
    <location>
        <begin position="101"/>
        <end position="283"/>
    </location>
</feature>
<dbReference type="InterPro" id="IPR036397">
    <property type="entry name" value="RNaseH_sf"/>
</dbReference>
<evidence type="ECO:0000259" key="3">
    <source>
        <dbReference type="PROSITE" id="PS50878"/>
    </source>
</evidence>
<dbReference type="InterPro" id="IPR052055">
    <property type="entry name" value="Hepadnavirus_pol/RT"/>
</dbReference>
<dbReference type="GO" id="GO:0003676">
    <property type="term" value="F:nucleic acid binding"/>
    <property type="evidence" value="ECO:0007669"/>
    <property type="project" value="InterPro"/>
</dbReference>
<dbReference type="EC" id="3.1.26.4" evidence="2"/>
<dbReference type="Pfam" id="PF00078">
    <property type="entry name" value="RVT_1"/>
    <property type="match status" value="1"/>
</dbReference>
<dbReference type="InterPro" id="IPR000477">
    <property type="entry name" value="RT_dom"/>
</dbReference>
<evidence type="ECO:0000256" key="1">
    <source>
        <dbReference type="ARBA" id="ARBA00010879"/>
    </source>
</evidence>
<dbReference type="GO" id="GO:0004523">
    <property type="term" value="F:RNA-DNA hybrid ribonuclease activity"/>
    <property type="evidence" value="ECO:0007669"/>
    <property type="project" value="UniProtKB-EC"/>
</dbReference>
<dbReference type="SUPFAM" id="SSF56672">
    <property type="entry name" value="DNA/RNA polymerases"/>
    <property type="match status" value="1"/>
</dbReference>
<accession>A0A2D4J0A8</accession>
<dbReference type="Gene3D" id="3.10.10.10">
    <property type="entry name" value="HIV Type 1 Reverse Transcriptase, subunit A, domain 1"/>
    <property type="match status" value="1"/>
</dbReference>
<dbReference type="Gene3D" id="3.30.420.10">
    <property type="entry name" value="Ribonuclease H-like superfamily/Ribonuclease H"/>
    <property type="match status" value="1"/>
</dbReference>
<dbReference type="AlphaFoldDB" id="A0A2D4J0A8"/>
<dbReference type="InterPro" id="IPR043502">
    <property type="entry name" value="DNA/RNA_pol_sf"/>
</dbReference>
<dbReference type="PROSITE" id="PS50878">
    <property type="entry name" value="RT_POL"/>
    <property type="match status" value="1"/>
</dbReference>
<protein>
    <recommendedName>
        <fullName evidence="2">ribonuclease H</fullName>
        <ecNumber evidence="2">3.1.26.4</ecNumber>
    </recommendedName>
</protein>
<dbReference type="EMBL" id="IACK01136314">
    <property type="protein sequence ID" value="LAA89905.1"/>
    <property type="molecule type" value="Transcribed_RNA"/>
</dbReference>
<organism evidence="4">
    <name type="scientific">Micrurus lemniscatus lemniscatus</name>
    <dbReference type="NCBI Taxonomy" id="129467"/>
    <lineage>
        <taxon>Eukaryota</taxon>
        <taxon>Metazoa</taxon>
        <taxon>Chordata</taxon>
        <taxon>Craniata</taxon>
        <taxon>Vertebrata</taxon>
        <taxon>Euteleostomi</taxon>
        <taxon>Lepidosauria</taxon>
        <taxon>Squamata</taxon>
        <taxon>Bifurcata</taxon>
        <taxon>Unidentata</taxon>
        <taxon>Episquamata</taxon>
        <taxon>Toxicofera</taxon>
        <taxon>Serpentes</taxon>
        <taxon>Colubroidea</taxon>
        <taxon>Elapidae</taxon>
        <taxon>Elapinae</taxon>
        <taxon>Micrurus</taxon>
    </lineage>
</organism>
<dbReference type="PANTHER" id="PTHR33050:SF7">
    <property type="entry name" value="RIBONUCLEASE H"/>
    <property type="match status" value="1"/>
</dbReference>
<dbReference type="InterPro" id="IPR043128">
    <property type="entry name" value="Rev_trsase/Diguanyl_cyclase"/>
</dbReference>
<dbReference type="PANTHER" id="PTHR33050">
    <property type="entry name" value="REVERSE TRANSCRIPTASE DOMAIN-CONTAINING PROTEIN"/>
    <property type="match status" value="1"/>
</dbReference>